<evidence type="ECO:0000256" key="13">
    <source>
        <dbReference type="PIRSR" id="PIRSR001024-1"/>
    </source>
</evidence>
<keyword evidence="12" id="KW-0326">Glycosidase</keyword>
<feature type="chain" id="PRO_5025507390" description="alpha-amylase" evidence="17">
    <location>
        <begin position="19"/>
        <end position="492"/>
    </location>
</feature>
<dbReference type="SUPFAM" id="SSF51445">
    <property type="entry name" value="(Trans)glycosidases"/>
    <property type="match status" value="1"/>
</dbReference>
<feature type="binding site" evidence="16">
    <location>
        <position position="359"/>
    </location>
    <ligand>
        <name>substrate</name>
    </ligand>
</feature>
<feature type="binding site" evidence="16">
    <location>
        <position position="246"/>
    </location>
    <ligand>
        <name>substrate</name>
    </ligand>
</feature>
<reference evidence="19" key="1">
    <citation type="journal article" date="2020" name="Stud. Mycol.">
        <title>101 Dothideomycetes genomes: a test case for predicting lifestyles and emergence of pathogens.</title>
        <authorList>
            <person name="Haridas S."/>
            <person name="Albert R."/>
            <person name="Binder M."/>
            <person name="Bloem J."/>
            <person name="Labutti K."/>
            <person name="Salamov A."/>
            <person name="Andreopoulos B."/>
            <person name="Baker S."/>
            <person name="Barry K."/>
            <person name="Bills G."/>
            <person name="Bluhm B."/>
            <person name="Cannon C."/>
            <person name="Castanera R."/>
            <person name="Culley D."/>
            <person name="Daum C."/>
            <person name="Ezra D."/>
            <person name="Gonzalez J."/>
            <person name="Henrissat B."/>
            <person name="Kuo A."/>
            <person name="Liang C."/>
            <person name="Lipzen A."/>
            <person name="Lutzoni F."/>
            <person name="Magnuson J."/>
            <person name="Mondo S."/>
            <person name="Nolan M."/>
            <person name="Ohm R."/>
            <person name="Pangilinan J."/>
            <person name="Park H.-J."/>
            <person name="Ramirez L."/>
            <person name="Alfaro M."/>
            <person name="Sun H."/>
            <person name="Tritt A."/>
            <person name="Yoshinaga Y."/>
            <person name="Zwiers L.-H."/>
            <person name="Turgeon B."/>
            <person name="Goodwin S."/>
            <person name="Spatafora J."/>
            <person name="Crous P."/>
            <person name="Grigoriev I."/>
        </authorList>
    </citation>
    <scope>NUCLEOTIDE SEQUENCE</scope>
    <source>
        <strain evidence="19">CBS 269.34</strain>
    </source>
</reference>
<dbReference type="PIRSF" id="PIRSF001024">
    <property type="entry name" value="Alph-amyl_fung"/>
    <property type="match status" value="1"/>
</dbReference>
<evidence type="ECO:0000256" key="12">
    <source>
        <dbReference type="ARBA" id="ARBA00023295"/>
    </source>
</evidence>
<evidence type="ECO:0000256" key="16">
    <source>
        <dbReference type="PIRSR" id="PIRSR001024-5"/>
    </source>
</evidence>
<dbReference type="InterPro" id="IPR015340">
    <property type="entry name" value="A_amylase_C_dom"/>
</dbReference>
<evidence type="ECO:0000256" key="5">
    <source>
        <dbReference type="ARBA" id="ARBA00022723"/>
    </source>
</evidence>
<dbReference type="OrthoDB" id="204980at2759"/>
<keyword evidence="9 15" id="KW-1015">Disulfide bond</keyword>
<evidence type="ECO:0000256" key="17">
    <source>
        <dbReference type="SAM" id="SignalP"/>
    </source>
</evidence>
<feature type="binding site" evidence="16">
    <location>
        <position position="312"/>
    </location>
    <ligand>
        <name>substrate</name>
    </ligand>
</feature>
<dbReference type="Gene3D" id="2.60.40.1180">
    <property type="entry name" value="Golgi alpha-mannosidase II"/>
    <property type="match status" value="1"/>
</dbReference>
<dbReference type="Pfam" id="PF00128">
    <property type="entry name" value="Alpha-amylase"/>
    <property type="match status" value="1"/>
</dbReference>
<proteinExistence type="inferred from homology"/>
<feature type="signal peptide" evidence="17">
    <location>
        <begin position="1"/>
        <end position="18"/>
    </location>
</feature>
<evidence type="ECO:0000256" key="1">
    <source>
        <dbReference type="ARBA" id="ARBA00000548"/>
    </source>
</evidence>
<feature type="domain" description="Glycosyl hydrolase family 13 catalytic" evidence="18">
    <location>
        <begin position="31"/>
        <end position="384"/>
    </location>
</feature>
<feature type="disulfide bond" evidence="15">
    <location>
        <begin position="162"/>
        <end position="176"/>
    </location>
</feature>
<evidence type="ECO:0000256" key="11">
    <source>
        <dbReference type="ARBA" id="ARBA00023277"/>
    </source>
</evidence>
<evidence type="ECO:0000256" key="7">
    <source>
        <dbReference type="ARBA" id="ARBA00022801"/>
    </source>
</evidence>
<evidence type="ECO:0000256" key="2">
    <source>
        <dbReference type="ARBA" id="ARBA00001913"/>
    </source>
</evidence>
<comment type="similarity">
    <text evidence="3">Belongs to the glycosyl hydrolase 13 family.</text>
</comment>
<dbReference type="InterPro" id="IPR017853">
    <property type="entry name" value="GH"/>
</dbReference>
<evidence type="ECO:0000313" key="19">
    <source>
        <dbReference type="EMBL" id="KAF2503011.1"/>
    </source>
</evidence>
<dbReference type="InterPro" id="IPR013777">
    <property type="entry name" value="A-amylase-like"/>
</dbReference>
<feature type="binding site" evidence="16">
    <location>
        <position position="216"/>
    </location>
    <ligand>
        <name>substrate</name>
    </ligand>
</feature>
<name>A0A6A6REM0_9PEZI</name>
<feature type="active site" description="Proton donor" evidence="13">
    <location>
        <position position="242"/>
    </location>
</feature>
<feature type="binding site" evidence="16">
    <location>
        <position position="134"/>
    </location>
    <ligand>
        <name>substrate</name>
    </ligand>
</feature>
<dbReference type="PANTHER" id="PTHR10357">
    <property type="entry name" value="ALPHA-AMYLASE FAMILY MEMBER"/>
    <property type="match status" value="1"/>
</dbReference>
<keyword evidence="10" id="KW-0325">Glycoprotein</keyword>
<accession>A0A6A6REM0</accession>
<dbReference type="CDD" id="cd11319">
    <property type="entry name" value="AmyAc_euk_AmyA"/>
    <property type="match status" value="1"/>
</dbReference>
<feature type="active site" description="Nucleophile" evidence="13">
    <location>
        <position position="218"/>
    </location>
</feature>
<dbReference type="EMBL" id="MU004181">
    <property type="protein sequence ID" value="KAF2503011.1"/>
    <property type="molecule type" value="Genomic_DNA"/>
</dbReference>
<dbReference type="GO" id="GO:0005509">
    <property type="term" value="F:calcium ion binding"/>
    <property type="evidence" value="ECO:0007669"/>
    <property type="project" value="InterPro"/>
</dbReference>
<keyword evidence="5" id="KW-0479">Metal-binding</keyword>
<dbReference type="GO" id="GO:0004556">
    <property type="term" value="F:alpha-amylase activity"/>
    <property type="evidence" value="ECO:0007669"/>
    <property type="project" value="UniProtKB-EC"/>
</dbReference>
<dbReference type="SMART" id="SM00642">
    <property type="entry name" value="Aamy"/>
    <property type="match status" value="1"/>
</dbReference>
<dbReference type="AlphaFoldDB" id="A0A6A6REM0"/>
<keyword evidence="7" id="KW-0378">Hydrolase</keyword>
<dbReference type="Gene3D" id="3.20.20.80">
    <property type="entry name" value="Glycosidases"/>
    <property type="match status" value="1"/>
</dbReference>
<keyword evidence="6 17" id="KW-0732">Signal</keyword>
<evidence type="ECO:0000256" key="14">
    <source>
        <dbReference type="PIRSR" id="PIRSR001024-2"/>
    </source>
</evidence>
<feature type="disulfide bond" evidence="15">
    <location>
        <begin position="451"/>
        <end position="487"/>
    </location>
</feature>
<dbReference type="Pfam" id="PF09260">
    <property type="entry name" value="A_amylase_dom_C"/>
    <property type="match status" value="1"/>
</dbReference>
<keyword evidence="11" id="KW-0119">Carbohydrate metabolism</keyword>
<dbReference type="GO" id="GO:0016052">
    <property type="term" value="P:carbohydrate catabolic process"/>
    <property type="evidence" value="ECO:0007669"/>
    <property type="project" value="InterPro"/>
</dbReference>
<dbReference type="PANTHER" id="PTHR10357:SF215">
    <property type="entry name" value="ALPHA-AMYLASE 1"/>
    <property type="match status" value="1"/>
</dbReference>
<feature type="disulfide bond" evidence="15">
    <location>
        <begin position="48"/>
        <end position="56"/>
    </location>
</feature>
<organism evidence="19 20">
    <name type="scientific">Lophium mytilinum</name>
    <dbReference type="NCBI Taxonomy" id="390894"/>
    <lineage>
        <taxon>Eukaryota</taxon>
        <taxon>Fungi</taxon>
        <taxon>Dikarya</taxon>
        <taxon>Ascomycota</taxon>
        <taxon>Pezizomycotina</taxon>
        <taxon>Dothideomycetes</taxon>
        <taxon>Pleosporomycetidae</taxon>
        <taxon>Mytilinidiales</taxon>
        <taxon>Mytilinidiaceae</taxon>
        <taxon>Lophium</taxon>
    </lineage>
</organism>
<gene>
    <name evidence="19" type="ORF">BU16DRAFT_555040</name>
</gene>
<evidence type="ECO:0000256" key="9">
    <source>
        <dbReference type="ARBA" id="ARBA00023157"/>
    </source>
</evidence>
<evidence type="ECO:0000256" key="8">
    <source>
        <dbReference type="ARBA" id="ARBA00022837"/>
    </source>
</evidence>
<dbReference type="InterPro" id="IPR013780">
    <property type="entry name" value="Glyco_hydro_b"/>
</dbReference>
<comment type="cofactor">
    <cofactor evidence="2">
        <name>Ca(2+)</name>
        <dbReference type="ChEBI" id="CHEBI:29108"/>
    </cofactor>
</comment>
<evidence type="ECO:0000256" key="10">
    <source>
        <dbReference type="ARBA" id="ARBA00023180"/>
    </source>
</evidence>
<evidence type="ECO:0000256" key="4">
    <source>
        <dbReference type="ARBA" id="ARBA00012595"/>
    </source>
</evidence>
<evidence type="ECO:0000256" key="3">
    <source>
        <dbReference type="ARBA" id="ARBA00008061"/>
    </source>
</evidence>
<sequence>MRFCWFLSLASFSSVSLAATAADWRGKSIYQVFTDRFSLTSTGSTDACDVTKNEYCGGTWKGVQSRLDYIQGMGFTAIWISPITLQVPGGYHGYYQTDLYHLNDHFGTADDLKSLAADLKSRGMYLMVDVVPNHMGWPGCPDTVDFSQLHPFNDASYYHPYCPLNNYDNQTEAEVCWLGDCNTEMPDLKTEDATVAAGMQDWIKSLVSNYSIDGLRMDSVKDVNKDFFPGFCSAAGVFCMGEVADGRADYAYAYQDYMDSILDYPMYFSINRTFQQQSDMSDLKYNLELSKNGGTGGSKDNTLLGTFIENHDNPRFPWSTDDMSLVKNAIAFTILSDGIPIIYQGQEQHLAGADDPGCREAIWPTGYNTSTPLYGHIAYINQMRNFAQSQSSSYLTYKNWVTNYTADTIMMRKDIVRTILTNQGESGGSYSLTTEGMGFESGETVVEVFTCDKYTADTNGEVKVQMSGGLPRVLFSESILLEGFGMCVLSSR</sequence>
<evidence type="ECO:0000256" key="15">
    <source>
        <dbReference type="PIRSR" id="PIRSR001024-4"/>
    </source>
</evidence>
<dbReference type="FunFam" id="3.20.20.80:FF:000120">
    <property type="entry name" value="Alpha-amylase A"/>
    <property type="match status" value="1"/>
</dbReference>
<dbReference type="Proteomes" id="UP000799750">
    <property type="component" value="Unassembled WGS sequence"/>
</dbReference>
<keyword evidence="8" id="KW-0106">Calcium</keyword>
<evidence type="ECO:0000256" key="6">
    <source>
        <dbReference type="ARBA" id="ARBA00022729"/>
    </source>
</evidence>
<feature type="site" description="Transition state stabilizer" evidence="14">
    <location>
        <position position="312"/>
    </location>
</feature>
<comment type="catalytic activity">
    <reaction evidence="1">
        <text>Endohydrolysis of (1-&gt;4)-alpha-D-glucosidic linkages in polysaccharides containing three or more (1-&gt;4)-alpha-linked D-glucose units.</text>
        <dbReference type="EC" id="3.2.1.1"/>
    </reaction>
</comment>
<protein>
    <recommendedName>
        <fullName evidence="4">alpha-amylase</fullName>
        <ecNumber evidence="4">3.2.1.1</ecNumber>
    </recommendedName>
</protein>
<keyword evidence="20" id="KW-1185">Reference proteome</keyword>
<evidence type="ECO:0000313" key="20">
    <source>
        <dbReference type="Proteomes" id="UP000799750"/>
    </source>
</evidence>
<dbReference type="SUPFAM" id="SSF51011">
    <property type="entry name" value="Glycosyl hydrolase domain"/>
    <property type="match status" value="1"/>
</dbReference>
<dbReference type="EC" id="3.2.1.1" evidence="4"/>
<dbReference type="InterPro" id="IPR006047">
    <property type="entry name" value="GH13_cat_dom"/>
</dbReference>
<evidence type="ECO:0000259" key="18">
    <source>
        <dbReference type="SMART" id="SM00642"/>
    </source>
</evidence>